<protein>
    <submittedName>
        <fullName evidence="1">Uncharacterized protein</fullName>
    </submittedName>
</protein>
<comment type="caution">
    <text evidence="1">The sequence shown here is derived from an EMBL/GenBank/DDBJ whole genome shotgun (WGS) entry which is preliminary data.</text>
</comment>
<evidence type="ECO:0000313" key="2">
    <source>
        <dbReference type="Proteomes" id="UP000240418"/>
    </source>
</evidence>
<dbReference type="EMBL" id="PYGJ01000003">
    <property type="protein sequence ID" value="PSL20515.1"/>
    <property type="molecule type" value="Genomic_DNA"/>
</dbReference>
<evidence type="ECO:0000313" key="1">
    <source>
        <dbReference type="EMBL" id="PSL20515.1"/>
    </source>
</evidence>
<name>A0A2P8FFM0_9RHOB</name>
<dbReference type="RefSeq" id="WP_106607739.1">
    <property type="nucleotide sequence ID" value="NZ_PYGJ01000003.1"/>
</dbReference>
<proteinExistence type="predicted"/>
<gene>
    <name evidence="1" type="ORF">CLV88_103162</name>
</gene>
<dbReference type="OrthoDB" id="7108001at2"/>
<organism evidence="1 2">
    <name type="scientific">Shimia abyssi</name>
    <dbReference type="NCBI Taxonomy" id="1662395"/>
    <lineage>
        <taxon>Bacteria</taxon>
        <taxon>Pseudomonadati</taxon>
        <taxon>Pseudomonadota</taxon>
        <taxon>Alphaproteobacteria</taxon>
        <taxon>Rhodobacterales</taxon>
        <taxon>Roseobacteraceae</taxon>
    </lineage>
</organism>
<accession>A0A2P8FFM0</accession>
<reference evidence="1 2" key="1">
    <citation type="submission" date="2018-03" db="EMBL/GenBank/DDBJ databases">
        <title>Genomic Encyclopedia of Archaeal and Bacterial Type Strains, Phase II (KMG-II): from individual species to whole genera.</title>
        <authorList>
            <person name="Goeker M."/>
        </authorList>
    </citation>
    <scope>NUCLEOTIDE SEQUENCE [LARGE SCALE GENOMIC DNA]</scope>
    <source>
        <strain evidence="1 2">DSM 100673</strain>
    </source>
</reference>
<keyword evidence="2" id="KW-1185">Reference proteome</keyword>
<dbReference type="Proteomes" id="UP000240418">
    <property type="component" value="Unassembled WGS sequence"/>
</dbReference>
<dbReference type="AlphaFoldDB" id="A0A2P8FFM0"/>
<sequence>MTPSDQIDRKTHSERLLKEKLGNLPDWKIPIVIKTVGPFEPENFEVIFRRRNEVVEACRQKLADYTDQQFIELVSSDPLAPNTIEEDWKRFKESQIIKMTHADPAWYAGGFGHPDYIADFEYWSQSPFYTNHEALLLSLGVEPKHFTELQLDKMRDRANKGIDLWPSLQFMLRRREQFDRQFPRRIKNGRINPKDLFAWFDLIGLDVPTAFTSKYVQPVKDQHGDPVEPLAKKPHKRELDTIVQLFTVMAIEYYGYRPSDARSPTPKEIVDAAAKIGISIGDDTVRKYLRLGASFIPEDWEPDES</sequence>